<feature type="region of interest" description="Disordered" evidence="1">
    <location>
        <begin position="18"/>
        <end position="83"/>
    </location>
</feature>
<name>A0AA39WIH3_9PEZI</name>
<evidence type="ECO:0000256" key="1">
    <source>
        <dbReference type="SAM" id="MobiDB-lite"/>
    </source>
</evidence>
<feature type="compositionally biased region" description="Polar residues" evidence="1">
    <location>
        <begin position="68"/>
        <end position="83"/>
    </location>
</feature>
<reference evidence="2" key="1">
    <citation type="submission" date="2023-06" db="EMBL/GenBank/DDBJ databases">
        <title>Genome-scale phylogeny and comparative genomics of the fungal order Sordariales.</title>
        <authorList>
            <consortium name="Lawrence Berkeley National Laboratory"/>
            <person name="Hensen N."/>
            <person name="Bonometti L."/>
            <person name="Westerberg I."/>
            <person name="Brannstrom I.O."/>
            <person name="Guillou S."/>
            <person name="Cros-Aarteil S."/>
            <person name="Calhoun S."/>
            <person name="Haridas S."/>
            <person name="Kuo A."/>
            <person name="Mondo S."/>
            <person name="Pangilinan J."/>
            <person name="Riley R."/>
            <person name="LaButti K."/>
            <person name="Andreopoulos B."/>
            <person name="Lipzen A."/>
            <person name="Chen C."/>
            <person name="Yanf M."/>
            <person name="Daum C."/>
            <person name="Ng V."/>
            <person name="Clum A."/>
            <person name="Steindorff A."/>
            <person name="Ohm R."/>
            <person name="Martin F."/>
            <person name="Silar P."/>
            <person name="Natvig D."/>
            <person name="Lalanne C."/>
            <person name="Gautier V."/>
            <person name="Ament-velasquez S.L."/>
            <person name="Kruys A."/>
            <person name="Hutchinson M.I."/>
            <person name="Powell A.J."/>
            <person name="Barry K."/>
            <person name="Miller A.N."/>
            <person name="Grigoriev I.V."/>
            <person name="Debuchy R."/>
            <person name="Gladieux P."/>
            <person name="Thoren M.H."/>
            <person name="Johannesson H."/>
        </authorList>
    </citation>
    <scope>NUCLEOTIDE SEQUENCE</scope>
    <source>
        <strain evidence="2">SMH3391-2</strain>
    </source>
</reference>
<accession>A0AA39WIH3</accession>
<evidence type="ECO:0008006" key="4">
    <source>
        <dbReference type="Google" id="ProtNLM"/>
    </source>
</evidence>
<dbReference type="Proteomes" id="UP001174934">
    <property type="component" value="Unassembled WGS sequence"/>
</dbReference>
<evidence type="ECO:0000313" key="3">
    <source>
        <dbReference type="Proteomes" id="UP001174934"/>
    </source>
</evidence>
<gene>
    <name evidence="2" type="ORF">B0T17DRAFT_496800</name>
</gene>
<evidence type="ECO:0000313" key="2">
    <source>
        <dbReference type="EMBL" id="KAK0616015.1"/>
    </source>
</evidence>
<feature type="compositionally biased region" description="Basic and acidic residues" evidence="1">
    <location>
        <begin position="52"/>
        <end position="63"/>
    </location>
</feature>
<keyword evidence="3" id="KW-1185">Reference proteome</keyword>
<organism evidence="2 3">
    <name type="scientific">Bombardia bombarda</name>
    <dbReference type="NCBI Taxonomy" id="252184"/>
    <lineage>
        <taxon>Eukaryota</taxon>
        <taxon>Fungi</taxon>
        <taxon>Dikarya</taxon>
        <taxon>Ascomycota</taxon>
        <taxon>Pezizomycotina</taxon>
        <taxon>Sordariomycetes</taxon>
        <taxon>Sordariomycetidae</taxon>
        <taxon>Sordariales</taxon>
        <taxon>Lasiosphaeriaceae</taxon>
        <taxon>Bombardia</taxon>
    </lineage>
</organism>
<dbReference type="EMBL" id="JAULSR010000006">
    <property type="protein sequence ID" value="KAK0616015.1"/>
    <property type="molecule type" value="Genomic_DNA"/>
</dbReference>
<sequence length="83" mass="9515">MSPTYTMSAHLCKQIYSSWRQTRQGSPESSPLPSPPTGTSYMRRSPSPSEKTSMDHDRSDVNHHPVSRHQQSQNSNGWRWSSR</sequence>
<protein>
    <recommendedName>
        <fullName evidence="4">Ste12 interacting protein</fullName>
    </recommendedName>
</protein>
<comment type="caution">
    <text evidence="2">The sequence shown here is derived from an EMBL/GenBank/DDBJ whole genome shotgun (WGS) entry which is preliminary data.</text>
</comment>
<proteinExistence type="predicted"/>
<dbReference type="AlphaFoldDB" id="A0AA39WIH3"/>